<feature type="compositionally biased region" description="Polar residues" evidence="1">
    <location>
        <begin position="1"/>
        <end position="11"/>
    </location>
</feature>
<evidence type="ECO:0000256" key="2">
    <source>
        <dbReference type="SAM" id="Phobius"/>
    </source>
</evidence>
<protein>
    <submittedName>
        <fullName evidence="3">Uncharacterized protein</fullName>
    </submittedName>
</protein>
<accession>A0ABS5DYM0</accession>
<organism evidence="3 4">
    <name type="scientific">Ideonella paludis</name>
    <dbReference type="NCBI Taxonomy" id="1233411"/>
    <lineage>
        <taxon>Bacteria</taxon>
        <taxon>Pseudomonadati</taxon>
        <taxon>Pseudomonadota</taxon>
        <taxon>Betaproteobacteria</taxon>
        <taxon>Burkholderiales</taxon>
        <taxon>Sphaerotilaceae</taxon>
        <taxon>Ideonella</taxon>
    </lineage>
</organism>
<evidence type="ECO:0000256" key="1">
    <source>
        <dbReference type="SAM" id="MobiDB-lite"/>
    </source>
</evidence>
<proteinExistence type="predicted"/>
<evidence type="ECO:0000313" key="3">
    <source>
        <dbReference type="EMBL" id="MBQ0936251.1"/>
    </source>
</evidence>
<feature type="transmembrane region" description="Helical" evidence="2">
    <location>
        <begin position="45"/>
        <end position="66"/>
    </location>
</feature>
<name>A0ABS5DYM0_9BURK</name>
<keyword evidence="4" id="KW-1185">Reference proteome</keyword>
<dbReference type="Proteomes" id="UP000672097">
    <property type="component" value="Unassembled WGS sequence"/>
</dbReference>
<feature type="region of interest" description="Disordered" evidence="1">
    <location>
        <begin position="1"/>
        <end position="24"/>
    </location>
</feature>
<keyword evidence="2" id="KW-0812">Transmembrane</keyword>
<dbReference type="RefSeq" id="WP_210809555.1">
    <property type="nucleotide sequence ID" value="NZ_JAGQDG010000004.1"/>
</dbReference>
<sequence length="68" mass="7310">MKVTIDTQDPSTWPRGHSEMAVWHPGETDDADGALERLEAGSMGLVRRVLLLGVGVLVLGSAWPWLGA</sequence>
<keyword evidence="2" id="KW-1133">Transmembrane helix</keyword>
<gene>
    <name evidence="3" type="ORF">KAK11_13000</name>
</gene>
<reference evidence="3 4" key="1">
    <citation type="submission" date="2021-04" db="EMBL/GenBank/DDBJ databases">
        <title>The genome sequence of type strain Ideonella paludis KCTC 32238.</title>
        <authorList>
            <person name="Liu Y."/>
        </authorList>
    </citation>
    <scope>NUCLEOTIDE SEQUENCE [LARGE SCALE GENOMIC DNA]</scope>
    <source>
        <strain evidence="3 4">KCTC 32238</strain>
    </source>
</reference>
<evidence type="ECO:0000313" key="4">
    <source>
        <dbReference type="Proteomes" id="UP000672097"/>
    </source>
</evidence>
<keyword evidence="2" id="KW-0472">Membrane</keyword>
<dbReference type="EMBL" id="JAGQDG010000004">
    <property type="protein sequence ID" value="MBQ0936251.1"/>
    <property type="molecule type" value="Genomic_DNA"/>
</dbReference>
<comment type="caution">
    <text evidence="3">The sequence shown here is derived from an EMBL/GenBank/DDBJ whole genome shotgun (WGS) entry which is preliminary data.</text>
</comment>